<accession>Q5P2X3</accession>
<dbReference type="HOGENOM" id="CLU_1212777_0_0_4"/>
<gene>
    <name evidence="2" type="ORF">ebA3903</name>
</gene>
<dbReference type="AlphaFoldDB" id="Q5P2X3"/>
<dbReference type="Proteomes" id="UP000006552">
    <property type="component" value="Chromosome"/>
</dbReference>
<feature type="compositionally biased region" description="Low complexity" evidence="1">
    <location>
        <begin position="195"/>
        <end position="204"/>
    </location>
</feature>
<protein>
    <submittedName>
        <fullName evidence="2">Uncharacterized protein</fullName>
    </submittedName>
</protein>
<evidence type="ECO:0000256" key="1">
    <source>
        <dbReference type="SAM" id="MobiDB-lite"/>
    </source>
</evidence>
<evidence type="ECO:0000313" key="3">
    <source>
        <dbReference type="Proteomes" id="UP000006552"/>
    </source>
</evidence>
<dbReference type="KEGG" id="eba:ebA3903"/>
<proteinExistence type="predicted"/>
<feature type="region of interest" description="Disordered" evidence="1">
    <location>
        <begin position="158"/>
        <end position="228"/>
    </location>
</feature>
<keyword evidence="3" id="KW-1185">Reference proteome</keyword>
<name>Q5P2X3_AROAE</name>
<dbReference type="STRING" id="76114.ebA3903"/>
<sequence length="228" mass="24968">MAGLQCVRQDEHVLYVLVDHLVPELSNADPFVGRLDKTQTLRAIQVIDRGARLFFEGGKNLRQQLVAERVLKPGKASYESIHPFRKVRIGRELPCAVRREWLIKKTTVGRREMGTFAAHHADEELQSKQTPSIDRHNLCPVFDASSWIGKRARFGAPISTSTRRSSSARDTRAASLAASNAGSSTGVGTSRKRSTSPPRAASSSREPKRRTLADGPASSAVNCRIAAA</sequence>
<feature type="compositionally biased region" description="Low complexity" evidence="1">
    <location>
        <begin position="173"/>
        <end position="184"/>
    </location>
</feature>
<reference evidence="2 3" key="1">
    <citation type="journal article" date="2005" name="Arch. Microbiol.">
        <title>The genome sequence of an anaerobic aromatic-degrading denitrifying bacterium, strain EbN1.</title>
        <authorList>
            <person name="Rabus R."/>
            <person name="Kube M."/>
            <person name="Heider J."/>
            <person name="Beck A."/>
            <person name="Heitmann K."/>
            <person name="Widdel F."/>
            <person name="Reinhardt R."/>
        </authorList>
    </citation>
    <scope>NUCLEOTIDE SEQUENCE [LARGE SCALE GENOMIC DNA]</scope>
    <source>
        <strain evidence="2 3">EbN1</strain>
    </source>
</reference>
<dbReference type="EMBL" id="CR555306">
    <property type="protein sequence ID" value="CAI08341.1"/>
    <property type="molecule type" value="Genomic_DNA"/>
</dbReference>
<evidence type="ECO:0000313" key="2">
    <source>
        <dbReference type="EMBL" id="CAI08341.1"/>
    </source>
</evidence>
<organism evidence="2 3">
    <name type="scientific">Aromatoleum aromaticum (strain DSM 19018 / LMG 30748 / EbN1)</name>
    <name type="common">Azoarcus sp. (strain EbN1)</name>
    <dbReference type="NCBI Taxonomy" id="76114"/>
    <lineage>
        <taxon>Bacteria</taxon>
        <taxon>Pseudomonadati</taxon>
        <taxon>Pseudomonadota</taxon>
        <taxon>Betaproteobacteria</taxon>
        <taxon>Rhodocyclales</taxon>
        <taxon>Rhodocyclaceae</taxon>
        <taxon>Aromatoleum</taxon>
    </lineage>
</organism>